<dbReference type="Gene3D" id="4.10.220.110">
    <property type="match status" value="1"/>
</dbReference>
<gene>
    <name evidence="6" type="ORF">SAMN04488082_12357</name>
</gene>
<dbReference type="NCBIfam" id="TIGR03361">
    <property type="entry name" value="VI_Rhs_Vgr"/>
    <property type="match status" value="1"/>
</dbReference>
<dbReference type="NCBIfam" id="TIGR01646">
    <property type="entry name" value="vgr_GE"/>
    <property type="match status" value="1"/>
</dbReference>
<dbReference type="EMBL" id="FORX01000023">
    <property type="protein sequence ID" value="SFK42093.1"/>
    <property type="molecule type" value="Genomic_DNA"/>
</dbReference>
<dbReference type="InterPro" id="IPR037026">
    <property type="entry name" value="Vgr_OB-fold_dom_sf"/>
</dbReference>
<evidence type="ECO:0000259" key="5">
    <source>
        <dbReference type="Pfam" id="PF22178"/>
    </source>
</evidence>
<keyword evidence="7" id="KW-1185">Reference proteome</keyword>
<dbReference type="AlphaFoldDB" id="A0A1I3ZDN0"/>
<evidence type="ECO:0000256" key="3">
    <source>
        <dbReference type="ARBA" id="ARBA00022525"/>
    </source>
</evidence>
<feature type="domain" description="Gp5/Type VI secretion system Vgr protein OB-fold" evidence="4">
    <location>
        <begin position="404"/>
        <end position="472"/>
    </location>
</feature>
<keyword evidence="3" id="KW-0964">Secreted</keyword>
<dbReference type="InterPro" id="IPR054030">
    <property type="entry name" value="Gp5_Vgr_C"/>
</dbReference>
<evidence type="ECO:0000256" key="2">
    <source>
        <dbReference type="ARBA" id="ARBA00005558"/>
    </source>
</evidence>
<protein>
    <submittedName>
        <fullName evidence="6">Type VI secretion system secreted protein VgrG</fullName>
    </submittedName>
</protein>
<dbReference type="Gene3D" id="2.40.50.230">
    <property type="entry name" value="Gp5 N-terminal domain"/>
    <property type="match status" value="1"/>
</dbReference>
<dbReference type="RefSeq" id="WP_092378855.1">
    <property type="nucleotide sequence ID" value="NZ_FORX01000023.1"/>
</dbReference>
<dbReference type="PANTHER" id="PTHR32305:SF15">
    <property type="entry name" value="PROTEIN RHSA-RELATED"/>
    <property type="match status" value="1"/>
</dbReference>
<dbReference type="OrthoDB" id="5482463at2"/>
<reference evidence="7" key="1">
    <citation type="submission" date="2016-10" db="EMBL/GenBank/DDBJ databases">
        <authorList>
            <person name="Varghese N."/>
            <person name="Submissions S."/>
        </authorList>
    </citation>
    <scope>NUCLEOTIDE SEQUENCE [LARGE SCALE GENOMIC DNA]</scope>
    <source>
        <strain evidence="7">DSM 5918</strain>
    </source>
</reference>
<dbReference type="InterPro" id="IPR017847">
    <property type="entry name" value="T6SS_RhsGE_Vgr_subset"/>
</dbReference>
<dbReference type="Gene3D" id="3.55.50.10">
    <property type="entry name" value="Baseplate protein-like domains"/>
    <property type="match status" value="1"/>
</dbReference>
<dbReference type="InterPro" id="IPR050708">
    <property type="entry name" value="T6SS_VgrG/RHS"/>
</dbReference>
<feature type="domain" description="Gp5/Type VI secretion system Vgr C-terminal trimerisation" evidence="5">
    <location>
        <begin position="490"/>
        <end position="598"/>
    </location>
</feature>
<dbReference type="InterPro" id="IPR006533">
    <property type="entry name" value="T6SS_Vgr_RhsGE"/>
</dbReference>
<dbReference type="GO" id="GO:0005576">
    <property type="term" value="C:extracellular region"/>
    <property type="evidence" value="ECO:0007669"/>
    <property type="project" value="UniProtKB-SubCell"/>
</dbReference>
<comment type="subcellular location">
    <subcellularLocation>
        <location evidence="1">Secreted</location>
    </subcellularLocation>
</comment>
<organism evidence="6 7">
    <name type="scientific">Desulfomicrobium apsheronum</name>
    <dbReference type="NCBI Taxonomy" id="52560"/>
    <lineage>
        <taxon>Bacteria</taxon>
        <taxon>Pseudomonadati</taxon>
        <taxon>Thermodesulfobacteriota</taxon>
        <taxon>Desulfovibrionia</taxon>
        <taxon>Desulfovibrionales</taxon>
        <taxon>Desulfomicrobiaceae</taxon>
        <taxon>Desulfomicrobium</taxon>
    </lineage>
</organism>
<dbReference type="SUPFAM" id="SSF69349">
    <property type="entry name" value="Phage fibre proteins"/>
    <property type="match status" value="1"/>
</dbReference>
<dbReference type="Pfam" id="PF22178">
    <property type="entry name" value="Gp5_trimer_C"/>
    <property type="match status" value="1"/>
</dbReference>
<name>A0A1I3ZDN0_9BACT</name>
<dbReference type="Proteomes" id="UP000198635">
    <property type="component" value="Unassembled WGS sequence"/>
</dbReference>
<dbReference type="Gene3D" id="2.30.110.50">
    <property type="match status" value="1"/>
</dbReference>
<accession>A0A1I3ZDN0</accession>
<dbReference type="Pfam" id="PF04717">
    <property type="entry name" value="Phage_base_V"/>
    <property type="match status" value="1"/>
</dbReference>
<evidence type="ECO:0000259" key="4">
    <source>
        <dbReference type="Pfam" id="PF04717"/>
    </source>
</evidence>
<evidence type="ECO:0000313" key="6">
    <source>
        <dbReference type="EMBL" id="SFK42093.1"/>
    </source>
</evidence>
<comment type="similarity">
    <text evidence="2">Belongs to the VgrG protein family.</text>
</comment>
<sequence>MHFTEDAFNPWQWLGDSANSPWFTFETPAIPGFRVYAFSGVEEMHRSYEFEIELVHDLDNLDFAELLGRTACLSIRDKSGGVRHVHGVIHRFRQMHTSNQRTHYRCLLVPRLHFLNQVTDHRIFQNMNVTQIIEKILKEQNFTGDSYAFKCFFDYAPREYCVQYGETHLHFISRLCEEEGLYFYFDHFKDRHVLCFSDMPDGPRIEGESLMRFHPGAGTETDTATVRTIEMGKDIRSDSFTFREWNFEKTRLDLQVKLSETDSVKAPVPVGMNLEQYRYPHLYQLQKDGKRYVDLELMRNFSMSAWVDVTTDVSRMTPGYVFELFGHRREDYNAKWWVVRVEHRGEQPQVLEHEAPDRGMMYGAQVRAIPNTTRFIPASDHPRTPIYGVQTAIVTGPDGEEIFPDQYGRVKVQFHWDREGQRDENTTCWIRASQGWAGGQFGTLAIPRIGQEVLVTFLDGDPDRPVITGRVFNSRNPVPYPLPANKTRTVFKSMSTPGAEGEPRGFNELRIEDKKGQEEIYAHAEKDVNVYVKNDWKEHILHDQHRTIDNFSYSIVKGEDHQTVHKDRKVELLSDDHMTVKGNSHRKITEKWLVRSGDETHLKSDIKTIIEAGTELTIMAGGSFIKIDPSGVSINGAKIKLNSGGNPSPGTGAAPLLPIAGELVDEGMAPITQIGALRGAVHKPFCEECSAGDLADIKEQYDEMVELIDQNGRPITNYPYYAETDSGAIYSGRTDEKGCTCRVHTENPQNIMFFFGDEALQKLKGEGYAE</sequence>
<dbReference type="SUPFAM" id="SSF69255">
    <property type="entry name" value="gp5 N-terminal domain-like"/>
    <property type="match status" value="1"/>
</dbReference>
<dbReference type="STRING" id="52560.SAMN04488082_12357"/>
<proteinExistence type="inferred from homology"/>
<dbReference type="Pfam" id="PF05954">
    <property type="entry name" value="Phage_GPD"/>
    <property type="match status" value="1"/>
</dbReference>
<evidence type="ECO:0000313" key="7">
    <source>
        <dbReference type="Proteomes" id="UP000198635"/>
    </source>
</evidence>
<dbReference type="PANTHER" id="PTHR32305">
    <property type="match status" value="1"/>
</dbReference>
<evidence type="ECO:0000256" key="1">
    <source>
        <dbReference type="ARBA" id="ARBA00004613"/>
    </source>
</evidence>
<dbReference type="InterPro" id="IPR006531">
    <property type="entry name" value="Gp5/Vgr_OB"/>
</dbReference>
<dbReference type="SUPFAM" id="SSF69279">
    <property type="entry name" value="Phage tail proteins"/>
    <property type="match status" value="2"/>
</dbReference>